<feature type="compositionally biased region" description="Gly residues" evidence="1">
    <location>
        <begin position="669"/>
        <end position="680"/>
    </location>
</feature>
<evidence type="ECO:0000256" key="1">
    <source>
        <dbReference type="SAM" id="MobiDB-lite"/>
    </source>
</evidence>
<dbReference type="InterPro" id="IPR040031">
    <property type="entry name" value="Codanin-1"/>
</dbReference>
<evidence type="ECO:0000313" key="4">
    <source>
        <dbReference type="Proteomes" id="UP001562425"/>
    </source>
</evidence>
<accession>A0ABD1DX42</accession>
<dbReference type="EMBL" id="JBEHCU010001528">
    <property type="protein sequence ID" value="KAL1403477.1"/>
    <property type="molecule type" value="Genomic_DNA"/>
</dbReference>
<feature type="domain" description="Codanin-1 C-terminal" evidence="2">
    <location>
        <begin position="204"/>
        <end position="316"/>
    </location>
</feature>
<protein>
    <recommendedName>
        <fullName evidence="2">Codanin-1 C-terminal domain-containing protein</fullName>
    </recommendedName>
</protein>
<gene>
    <name evidence="3" type="ORF">pipiens_005670</name>
</gene>
<keyword evidence="4" id="KW-1185">Reference proteome</keyword>
<dbReference type="PANTHER" id="PTHR28678">
    <property type="entry name" value="CODANIN-1"/>
    <property type="match status" value="1"/>
</dbReference>
<evidence type="ECO:0000259" key="2">
    <source>
        <dbReference type="Pfam" id="PF15296"/>
    </source>
</evidence>
<feature type="region of interest" description="Disordered" evidence="1">
    <location>
        <begin position="660"/>
        <end position="687"/>
    </location>
</feature>
<dbReference type="Pfam" id="PF15296">
    <property type="entry name" value="Codanin-1_C"/>
    <property type="match status" value="1"/>
</dbReference>
<reference evidence="3 4" key="1">
    <citation type="submission" date="2024-05" db="EMBL/GenBank/DDBJ databases">
        <title>Culex pipiens pipiens assembly and annotation.</title>
        <authorList>
            <person name="Alout H."/>
            <person name="Durand T."/>
        </authorList>
    </citation>
    <scope>NUCLEOTIDE SEQUENCE [LARGE SCALE GENOMIC DNA]</scope>
    <source>
        <strain evidence="3">HA-2024</strain>
        <tissue evidence="3">Whole body</tissue>
    </source>
</reference>
<sequence length="706" mass="80009">MRVLAKFIGYIISRPFNYDSYRNSTVDNRQIELRNELLPLFDVKSILVRAIAERKLIITVPWLVQYLAMLDGISLRLAYYRGLFDVLYELYLRTSSVELLRHGTAADRKLLVTPTSKFIIRVSLGWLFEHPNVPEEYYSYRQERRGSGVIVDQGLLSYKKIELSLDKVNAEEVQSHQGILKGEEENKSSLIKYDPSAVEESVPLNPLLESILNAACPFLADFRVSMMPSKLEKTVSRSGRYRHITTKYSGATTVPSAKQKPTNDQHKLLEAFLQSQSLSVRRTVEFVIERTSSAAVKDFQIAELLPKRKKITEQIATLEADTLSAATKRIYVICTEALAEINASWDAQLPASLARRIKEGFDALLPNETLEAVKRTCINLALERCLAKTNEWRQTHMLEIDLFCKDIQAAAAPLTVVLGRVQHTAVYERLQALVHVAASYPDELGPEELVQFLALVGRYLDEQDGTPTMNKTLAYMLLQLALLLVINRCDLIVPDIVQSLLAVWKHRKLVEFCQIPETGGDGNGGSGGEEEEIERLIMAEQNEDGERSLVDEADIQRIRDRKQQEEANYIFSTLVSNRYIRMMEFSQQQHQQQQNQNQQPQRTVDEVFACFANFISSLVDSNLITIRRLNEQFVRIFNEDWQQHTLERVSRLMEAVLRSGRGDSSSAQDGGGGCGPGGRPAGTADDSHSQLFLEMLSDLAREIEDF</sequence>
<dbReference type="InterPro" id="IPR028171">
    <property type="entry name" value="Codanin-1_C"/>
</dbReference>
<proteinExistence type="predicted"/>
<organism evidence="3 4">
    <name type="scientific">Culex pipiens pipiens</name>
    <name type="common">Northern house mosquito</name>
    <dbReference type="NCBI Taxonomy" id="38569"/>
    <lineage>
        <taxon>Eukaryota</taxon>
        <taxon>Metazoa</taxon>
        <taxon>Ecdysozoa</taxon>
        <taxon>Arthropoda</taxon>
        <taxon>Hexapoda</taxon>
        <taxon>Insecta</taxon>
        <taxon>Pterygota</taxon>
        <taxon>Neoptera</taxon>
        <taxon>Endopterygota</taxon>
        <taxon>Diptera</taxon>
        <taxon>Nematocera</taxon>
        <taxon>Culicoidea</taxon>
        <taxon>Culicidae</taxon>
        <taxon>Culicinae</taxon>
        <taxon>Culicini</taxon>
        <taxon>Culex</taxon>
        <taxon>Culex</taxon>
    </lineage>
</organism>
<dbReference type="Proteomes" id="UP001562425">
    <property type="component" value="Unassembled WGS sequence"/>
</dbReference>
<evidence type="ECO:0000313" key="3">
    <source>
        <dbReference type="EMBL" id="KAL1403477.1"/>
    </source>
</evidence>
<dbReference type="PANTHER" id="PTHR28678:SF1">
    <property type="entry name" value="CODANIN-1"/>
    <property type="match status" value="1"/>
</dbReference>
<comment type="caution">
    <text evidence="3">The sequence shown here is derived from an EMBL/GenBank/DDBJ whole genome shotgun (WGS) entry which is preliminary data.</text>
</comment>
<name>A0ABD1DX42_CULPP</name>
<dbReference type="AlphaFoldDB" id="A0ABD1DX42"/>